<proteinExistence type="predicted"/>
<feature type="transmembrane region" description="Helical" evidence="6">
    <location>
        <begin position="86"/>
        <end position="104"/>
    </location>
</feature>
<keyword evidence="3 6" id="KW-0812">Transmembrane</keyword>
<evidence type="ECO:0000256" key="4">
    <source>
        <dbReference type="ARBA" id="ARBA00022989"/>
    </source>
</evidence>
<dbReference type="InterPro" id="IPR036259">
    <property type="entry name" value="MFS_trans_sf"/>
</dbReference>
<comment type="subcellular location">
    <subcellularLocation>
        <location evidence="1">Cell inner membrane</location>
        <topology evidence="1">Multi-pass membrane protein</topology>
    </subcellularLocation>
</comment>
<comment type="caution">
    <text evidence="8">The sequence shown here is derived from an EMBL/GenBank/DDBJ whole genome shotgun (WGS) entry which is preliminary data.</text>
</comment>
<dbReference type="EMBL" id="JBHEZZ010000017">
    <property type="protein sequence ID" value="MFC1404970.1"/>
    <property type="molecule type" value="Genomic_DNA"/>
</dbReference>
<dbReference type="CDD" id="cd17321">
    <property type="entry name" value="MFS_MMR_MDR_like"/>
    <property type="match status" value="1"/>
</dbReference>
<evidence type="ECO:0000313" key="9">
    <source>
        <dbReference type="Proteomes" id="UP001592528"/>
    </source>
</evidence>
<dbReference type="InterPro" id="IPR020846">
    <property type="entry name" value="MFS_dom"/>
</dbReference>
<evidence type="ECO:0000256" key="3">
    <source>
        <dbReference type="ARBA" id="ARBA00022692"/>
    </source>
</evidence>
<feature type="domain" description="Major facilitator superfamily (MFS) profile" evidence="7">
    <location>
        <begin position="17"/>
        <end position="502"/>
    </location>
</feature>
<evidence type="ECO:0000313" key="8">
    <source>
        <dbReference type="EMBL" id="MFC1404970.1"/>
    </source>
</evidence>
<evidence type="ECO:0000259" key="7">
    <source>
        <dbReference type="PROSITE" id="PS50850"/>
    </source>
</evidence>
<dbReference type="InterPro" id="IPR011701">
    <property type="entry name" value="MFS"/>
</dbReference>
<dbReference type="PROSITE" id="PS50850">
    <property type="entry name" value="MFS"/>
    <property type="match status" value="1"/>
</dbReference>
<feature type="transmembrane region" description="Helical" evidence="6">
    <location>
        <begin position="56"/>
        <end position="74"/>
    </location>
</feature>
<evidence type="ECO:0000256" key="5">
    <source>
        <dbReference type="ARBA" id="ARBA00023136"/>
    </source>
</evidence>
<dbReference type="Gene3D" id="1.20.1720.10">
    <property type="entry name" value="Multidrug resistance protein D"/>
    <property type="match status" value="1"/>
</dbReference>
<evidence type="ECO:0000256" key="1">
    <source>
        <dbReference type="ARBA" id="ARBA00004429"/>
    </source>
</evidence>
<dbReference type="PANTHER" id="PTHR23501:SF191">
    <property type="entry name" value="VACUOLAR BASIC AMINO ACID TRANSPORTER 4"/>
    <property type="match status" value="1"/>
</dbReference>
<feature type="transmembrane region" description="Helical" evidence="6">
    <location>
        <begin position="16"/>
        <end position="36"/>
    </location>
</feature>
<evidence type="ECO:0000256" key="2">
    <source>
        <dbReference type="ARBA" id="ARBA00022448"/>
    </source>
</evidence>
<dbReference type="Pfam" id="PF07690">
    <property type="entry name" value="MFS_1"/>
    <property type="match status" value="1"/>
</dbReference>
<dbReference type="Proteomes" id="UP001592528">
    <property type="component" value="Unassembled WGS sequence"/>
</dbReference>
<feature type="transmembrane region" description="Helical" evidence="6">
    <location>
        <begin position="383"/>
        <end position="402"/>
    </location>
</feature>
<feature type="transmembrane region" description="Helical" evidence="6">
    <location>
        <begin position="143"/>
        <end position="162"/>
    </location>
</feature>
<sequence>MTAVDTGTAPLTGRHAVLGVTGVVTLLGSLDMYVIVTLLNSITNDLGIPLNHLERATPIVTAYLLGYVAAMPLLGQSADRFGPRRVLQSCLVVFAAGSALTASAHSLQLLVAGRLLQGAAAGALLPVTLALAGRLFQGRARPVALGSVGAAQELGSVLGPLYGAGIAALTGWRGVFWVNVPLVLVAAVVMEFTVPATASPEQGGPTGRRRTDLVGGALLAVALALLVAALDNQDPQKSVLPSWGLPLLLGSAVALAAFVLWERRSRTRLIDTRRMRRRPFAAAMATSFCAGVALLVTLVDGELVAQSLLGRSSVGGALLLMWFLTALPVGAVIGGLAGRRLGHSVVAAVGMAVAAGGYFLIAAWPLAALTARLGPLPLAQTDLVIAGLGLGLVIAPVAGAVLDSTDPGQHTTASAAAVISRTIGMLVGVAALSAWGLHRFQTLTAHLDMPIPGTSTFAKAWPAYQHALRVALHTEYSDIFRVTAVVCALGAVCALGLSSSTEGRRPIPPGPAGTVEPSG</sequence>
<feature type="transmembrane region" description="Helical" evidence="6">
    <location>
        <begin position="116"/>
        <end position="136"/>
    </location>
</feature>
<organism evidence="8 9">
    <name type="scientific">Streptacidiphilus cavernicola</name>
    <dbReference type="NCBI Taxonomy" id="3342716"/>
    <lineage>
        <taxon>Bacteria</taxon>
        <taxon>Bacillati</taxon>
        <taxon>Actinomycetota</taxon>
        <taxon>Actinomycetes</taxon>
        <taxon>Kitasatosporales</taxon>
        <taxon>Streptomycetaceae</taxon>
        <taxon>Streptacidiphilus</taxon>
    </lineage>
</organism>
<feature type="transmembrane region" description="Helical" evidence="6">
    <location>
        <begin position="280"/>
        <end position="299"/>
    </location>
</feature>
<keyword evidence="2" id="KW-0813">Transport</keyword>
<gene>
    <name evidence="8" type="ORF">ACEZDJ_27175</name>
</gene>
<reference evidence="8 9" key="1">
    <citation type="submission" date="2024-09" db="EMBL/GenBank/DDBJ databases">
        <authorList>
            <person name="Lee S.D."/>
        </authorList>
    </citation>
    <scope>NUCLEOTIDE SEQUENCE [LARGE SCALE GENOMIC DNA]</scope>
    <source>
        <strain evidence="8 9">N1-5</strain>
    </source>
</reference>
<keyword evidence="4 6" id="KW-1133">Transmembrane helix</keyword>
<dbReference type="SUPFAM" id="SSF103473">
    <property type="entry name" value="MFS general substrate transporter"/>
    <property type="match status" value="1"/>
</dbReference>
<feature type="transmembrane region" description="Helical" evidence="6">
    <location>
        <begin position="319"/>
        <end position="338"/>
    </location>
</feature>
<protein>
    <submittedName>
        <fullName evidence="8">MFS transporter</fullName>
    </submittedName>
</protein>
<keyword evidence="5 6" id="KW-0472">Membrane</keyword>
<feature type="transmembrane region" description="Helical" evidence="6">
    <location>
        <begin position="213"/>
        <end position="230"/>
    </location>
</feature>
<feature type="transmembrane region" description="Helical" evidence="6">
    <location>
        <begin position="174"/>
        <end position="192"/>
    </location>
</feature>
<keyword evidence="9" id="KW-1185">Reference proteome</keyword>
<feature type="transmembrane region" description="Helical" evidence="6">
    <location>
        <begin position="479"/>
        <end position="497"/>
    </location>
</feature>
<name>A0ABV6UU27_9ACTN</name>
<dbReference type="Gene3D" id="1.20.1250.20">
    <property type="entry name" value="MFS general substrate transporter like domains"/>
    <property type="match status" value="1"/>
</dbReference>
<accession>A0ABV6UU27</accession>
<feature type="transmembrane region" description="Helical" evidence="6">
    <location>
        <begin position="242"/>
        <end position="260"/>
    </location>
</feature>
<feature type="transmembrane region" description="Helical" evidence="6">
    <location>
        <begin position="414"/>
        <end position="437"/>
    </location>
</feature>
<feature type="transmembrane region" description="Helical" evidence="6">
    <location>
        <begin position="345"/>
        <end position="371"/>
    </location>
</feature>
<dbReference type="RefSeq" id="WP_030267075.1">
    <property type="nucleotide sequence ID" value="NZ_JBHEZZ010000017.1"/>
</dbReference>
<evidence type="ECO:0000256" key="6">
    <source>
        <dbReference type="SAM" id="Phobius"/>
    </source>
</evidence>
<dbReference type="PANTHER" id="PTHR23501">
    <property type="entry name" value="MAJOR FACILITATOR SUPERFAMILY"/>
    <property type="match status" value="1"/>
</dbReference>